<sequence>MDQPKLECLLRLMKLLTANTTYNIDQLAERLQMSRRTVYRYIDTFRDAGFVIKKSGDCIRLDKESPHFRDISQLVHFTEEEAVILKSAIENIDDNNVLKQNLKRKLYSVYDNKTLADTVVRGKNAPNIRRLIEAIEEQRQAVLHGYQSPHGGEVRDRRVEPFAFTTNYVQVWCYDLESHSNKLFKTSRIGSVELSDAAWEHAAEHDEGFIDVFRMHGGTRRRVRLELGMLAYNLLCEEYPLAERDLKPLGRGRWALDTEVAGMAGVGRFVVGLLDDIRIVDSPELTRYIREYLAANAPQVGEEGESIFRTIS</sequence>
<name>A0ABV1GXU8_9BACT</name>
<gene>
    <name evidence="2" type="ORF">WMO46_09795</name>
</gene>
<keyword evidence="3" id="KW-1185">Reference proteome</keyword>
<dbReference type="SUPFAM" id="SSF46785">
    <property type="entry name" value="Winged helix' DNA-binding domain"/>
    <property type="match status" value="1"/>
</dbReference>
<comment type="caution">
    <text evidence="2">The sequence shown here is derived from an EMBL/GenBank/DDBJ whole genome shotgun (WGS) entry which is preliminary data.</text>
</comment>
<dbReference type="RefSeq" id="WP_349094278.1">
    <property type="nucleotide sequence ID" value="NZ_JBBMFL010000010.1"/>
</dbReference>
<dbReference type="EMBL" id="JBBMFL010000010">
    <property type="protein sequence ID" value="MEQ2545239.1"/>
    <property type="molecule type" value="Genomic_DNA"/>
</dbReference>
<dbReference type="PANTHER" id="PTHR34580">
    <property type="match status" value="1"/>
</dbReference>
<organism evidence="2 3">
    <name type="scientific">Alistipes intestinihominis</name>
    <dbReference type="NCBI Taxonomy" id="3133172"/>
    <lineage>
        <taxon>Bacteria</taxon>
        <taxon>Pseudomonadati</taxon>
        <taxon>Bacteroidota</taxon>
        <taxon>Bacteroidia</taxon>
        <taxon>Bacteroidales</taxon>
        <taxon>Rikenellaceae</taxon>
        <taxon>Alistipes</taxon>
    </lineage>
</organism>
<evidence type="ECO:0000313" key="3">
    <source>
        <dbReference type="Proteomes" id="UP001460202"/>
    </source>
</evidence>
<evidence type="ECO:0000313" key="2">
    <source>
        <dbReference type="EMBL" id="MEQ2545239.1"/>
    </source>
</evidence>
<protein>
    <submittedName>
        <fullName evidence="2">WYL domain-containing protein</fullName>
    </submittedName>
</protein>
<dbReference type="PROSITE" id="PS52050">
    <property type="entry name" value="WYL"/>
    <property type="match status" value="1"/>
</dbReference>
<dbReference type="Gene3D" id="1.10.10.10">
    <property type="entry name" value="Winged helix-like DNA-binding domain superfamily/Winged helix DNA-binding domain"/>
    <property type="match status" value="1"/>
</dbReference>
<proteinExistence type="predicted"/>
<dbReference type="InterPro" id="IPR013196">
    <property type="entry name" value="HTH_11"/>
</dbReference>
<dbReference type="Pfam" id="PF08279">
    <property type="entry name" value="HTH_11"/>
    <property type="match status" value="1"/>
</dbReference>
<dbReference type="PANTHER" id="PTHR34580:SF1">
    <property type="entry name" value="PROTEIN PAFC"/>
    <property type="match status" value="1"/>
</dbReference>
<feature type="domain" description="Helix-turn-helix type 11" evidence="1">
    <location>
        <begin position="10"/>
        <end position="54"/>
    </location>
</feature>
<evidence type="ECO:0000259" key="1">
    <source>
        <dbReference type="Pfam" id="PF08279"/>
    </source>
</evidence>
<dbReference type="InterPro" id="IPR036388">
    <property type="entry name" value="WH-like_DNA-bd_sf"/>
</dbReference>
<dbReference type="Proteomes" id="UP001460202">
    <property type="component" value="Unassembled WGS sequence"/>
</dbReference>
<reference evidence="2 3" key="1">
    <citation type="submission" date="2024-03" db="EMBL/GenBank/DDBJ databases">
        <title>Human intestinal bacterial collection.</title>
        <authorList>
            <person name="Pauvert C."/>
            <person name="Hitch T.C.A."/>
            <person name="Clavel T."/>
        </authorList>
    </citation>
    <scope>NUCLEOTIDE SEQUENCE [LARGE SCALE GENOMIC DNA]</scope>
    <source>
        <strain evidence="2 3">CLA-KB-H122</strain>
    </source>
</reference>
<accession>A0ABV1GXU8</accession>
<dbReference type="InterPro" id="IPR036390">
    <property type="entry name" value="WH_DNA-bd_sf"/>
</dbReference>
<dbReference type="InterPro" id="IPR051534">
    <property type="entry name" value="CBASS_pafABC_assoc_protein"/>
</dbReference>